<protein>
    <submittedName>
        <fullName evidence="4">Aste57867_11302 protein</fullName>
    </submittedName>
</protein>
<dbReference type="Gene3D" id="3.30.1520.10">
    <property type="entry name" value="Phox-like domain"/>
    <property type="match status" value="1"/>
</dbReference>
<dbReference type="InterPro" id="IPR036871">
    <property type="entry name" value="PX_dom_sf"/>
</dbReference>
<dbReference type="Pfam" id="PF00787">
    <property type="entry name" value="PX"/>
    <property type="match status" value="1"/>
</dbReference>
<evidence type="ECO:0000313" key="5">
    <source>
        <dbReference type="Proteomes" id="UP000332933"/>
    </source>
</evidence>
<dbReference type="Proteomes" id="UP000332933">
    <property type="component" value="Unassembled WGS sequence"/>
</dbReference>
<dbReference type="PROSITE" id="PS50195">
    <property type="entry name" value="PX"/>
    <property type="match status" value="1"/>
</dbReference>
<dbReference type="EMBL" id="CAADRA010005291">
    <property type="protein sequence ID" value="VFT88164.1"/>
    <property type="molecule type" value="Genomic_DNA"/>
</dbReference>
<evidence type="ECO:0000313" key="4">
    <source>
        <dbReference type="EMBL" id="VFT88164.1"/>
    </source>
</evidence>
<evidence type="ECO:0000313" key="3">
    <source>
        <dbReference type="EMBL" id="KAF0698054.1"/>
    </source>
</evidence>
<reference evidence="3" key="2">
    <citation type="submission" date="2019-06" db="EMBL/GenBank/DDBJ databases">
        <title>Genomics analysis of Aphanomyces spp. identifies a new class of oomycete effector associated with host adaptation.</title>
        <authorList>
            <person name="Gaulin E."/>
        </authorList>
    </citation>
    <scope>NUCLEOTIDE SEQUENCE</scope>
    <source>
        <strain evidence="3">CBS 578.67</strain>
    </source>
</reference>
<keyword evidence="5" id="KW-1185">Reference proteome</keyword>
<organism evidence="4 5">
    <name type="scientific">Aphanomyces stellatus</name>
    <dbReference type="NCBI Taxonomy" id="120398"/>
    <lineage>
        <taxon>Eukaryota</taxon>
        <taxon>Sar</taxon>
        <taxon>Stramenopiles</taxon>
        <taxon>Oomycota</taxon>
        <taxon>Saprolegniomycetes</taxon>
        <taxon>Saprolegniales</taxon>
        <taxon>Verrucalvaceae</taxon>
        <taxon>Aphanomyces</taxon>
    </lineage>
</organism>
<feature type="compositionally biased region" description="Low complexity" evidence="1">
    <location>
        <begin position="1"/>
        <end position="28"/>
    </location>
</feature>
<feature type="domain" description="PX" evidence="2">
    <location>
        <begin position="19"/>
        <end position="133"/>
    </location>
</feature>
<reference evidence="4 5" key="1">
    <citation type="submission" date="2019-03" db="EMBL/GenBank/DDBJ databases">
        <authorList>
            <person name="Gaulin E."/>
            <person name="Dumas B."/>
        </authorList>
    </citation>
    <scope>NUCLEOTIDE SEQUENCE [LARGE SCALE GENOMIC DNA]</scope>
    <source>
        <strain evidence="4">CBS 568.67</strain>
    </source>
</reference>
<dbReference type="AlphaFoldDB" id="A0A485KSK9"/>
<dbReference type="InterPro" id="IPR001683">
    <property type="entry name" value="PX_dom"/>
</dbReference>
<dbReference type="GO" id="GO:0035091">
    <property type="term" value="F:phosphatidylinositol binding"/>
    <property type="evidence" value="ECO:0007669"/>
    <property type="project" value="InterPro"/>
</dbReference>
<sequence length="133" mass="14124">MGCSQSTTASAPASNAAAAPVSSAPTSAGQVSGQGYTISDYSITDKSVVMYHIETRGAVVQKRFTDFKAFHQQVQGVAQVPAMPEAGLLTAFKRRDESLIQIRRTRFQEILNAAPEDDVAAFLAVETSEVVTA</sequence>
<dbReference type="OrthoDB" id="79371at2759"/>
<accession>A0A485KSK9</accession>
<evidence type="ECO:0000256" key="1">
    <source>
        <dbReference type="SAM" id="MobiDB-lite"/>
    </source>
</evidence>
<gene>
    <name evidence="4" type="primary">Aste57867_11302</name>
    <name evidence="3" type="ORF">As57867_011260</name>
    <name evidence="4" type="ORF">ASTE57867_11302</name>
</gene>
<evidence type="ECO:0000259" key="2">
    <source>
        <dbReference type="PROSITE" id="PS50195"/>
    </source>
</evidence>
<dbReference type="CDD" id="cd06093">
    <property type="entry name" value="PX_domain"/>
    <property type="match status" value="1"/>
</dbReference>
<proteinExistence type="predicted"/>
<feature type="region of interest" description="Disordered" evidence="1">
    <location>
        <begin position="1"/>
        <end position="35"/>
    </location>
</feature>
<dbReference type="EMBL" id="VJMH01005270">
    <property type="protein sequence ID" value="KAF0698054.1"/>
    <property type="molecule type" value="Genomic_DNA"/>
</dbReference>
<name>A0A485KSK9_9STRA</name>
<dbReference type="SUPFAM" id="SSF64268">
    <property type="entry name" value="PX domain"/>
    <property type="match status" value="1"/>
</dbReference>